<dbReference type="EMBL" id="BJYV01000014">
    <property type="protein sequence ID" value="GEO22242.1"/>
    <property type="molecule type" value="Genomic_DNA"/>
</dbReference>
<evidence type="ECO:0000313" key="1">
    <source>
        <dbReference type="EMBL" id="GEO22242.1"/>
    </source>
</evidence>
<gene>
    <name evidence="1" type="ORF">CQA01_27760</name>
</gene>
<accession>A0A512CDF6</accession>
<dbReference type="Proteomes" id="UP000321301">
    <property type="component" value="Unassembled WGS sequence"/>
</dbReference>
<organism evidence="1 2">
    <name type="scientific">Cyclobacterium qasimii</name>
    <dbReference type="NCBI Taxonomy" id="1350429"/>
    <lineage>
        <taxon>Bacteria</taxon>
        <taxon>Pseudomonadati</taxon>
        <taxon>Bacteroidota</taxon>
        <taxon>Cytophagia</taxon>
        <taxon>Cytophagales</taxon>
        <taxon>Cyclobacteriaceae</taxon>
        <taxon>Cyclobacterium</taxon>
    </lineage>
</organism>
<comment type="caution">
    <text evidence="1">The sequence shown here is derived from an EMBL/GenBank/DDBJ whole genome shotgun (WGS) entry which is preliminary data.</text>
</comment>
<dbReference type="AlphaFoldDB" id="A0A512CDF6"/>
<protein>
    <submittedName>
        <fullName evidence="1">Uncharacterized protein</fullName>
    </submittedName>
</protein>
<keyword evidence="2" id="KW-1185">Reference proteome</keyword>
<evidence type="ECO:0000313" key="2">
    <source>
        <dbReference type="Proteomes" id="UP000321301"/>
    </source>
</evidence>
<reference evidence="1 2" key="1">
    <citation type="submission" date="2019-07" db="EMBL/GenBank/DDBJ databases">
        <title>Whole genome shotgun sequence of Cyclobacterium qasimii NBRC 106168.</title>
        <authorList>
            <person name="Hosoyama A."/>
            <person name="Uohara A."/>
            <person name="Ohji S."/>
            <person name="Ichikawa N."/>
        </authorList>
    </citation>
    <scope>NUCLEOTIDE SEQUENCE [LARGE SCALE GENOMIC DNA]</scope>
    <source>
        <strain evidence="1 2">NBRC 106168</strain>
    </source>
</reference>
<name>A0A512CDF6_9BACT</name>
<sequence length="60" mass="6592">MIIKIDRKVALQMRAGWILDYRTLSGAEGVGISDTLTFGFDSAQPPVGLPSENRVIADHY</sequence>
<proteinExistence type="predicted"/>